<protein>
    <submittedName>
        <fullName evidence="9">Putative membrane protein, MmpL</fullName>
    </submittedName>
</protein>
<feature type="transmembrane region" description="Helical" evidence="7">
    <location>
        <begin position="295"/>
        <end position="316"/>
    </location>
</feature>
<dbReference type="Pfam" id="PF03176">
    <property type="entry name" value="MMPL"/>
    <property type="match status" value="2"/>
</dbReference>
<keyword evidence="10" id="KW-1185">Reference proteome</keyword>
<proteinExistence type="inferred from homology"/>
<keyword evidence="6 7" id="KW-0472">Membrane</keyword>
<dbReference type="AlphaFoldDB" id="A0A7I7MAA0"/>
<feature type="transmembrane region" description="Helical" evidence="7">
    <location>
        <begin position="789"/>
        <end position="814"/>
    </location>
</feature>
<dbReference type="PANTHER" id="PTHR33406:SF6">
    <property type="entry name" value="MEMBRANE PROTEIN YDGH-RELATED"/>
    <property type="match status" value="1"/>
</dbReference>
<evidence type="ECO:0000256" key="2">
    <source>
        <dbReference type="ARBA" id="ARBA00010157"/>
    </source>
</evidence>
<evidence type="ECO:0000313" key="9">
    <source>
        <dbReference type="EMBL" id="BBX68423.1"/>
    </source>
</evidence>
<dbReference type="SUPFAM" id="SSF82866">
    <property type="entry name" value="Multidrug efflux transporter AcrB transmembrane domain"/>
    <property type="match status" value="2"/>
</dbReference>
<dbReference type="InterPro" id="IPR050545">
    <property type="entry name" value="Mycobact_MmpL"/>
</dbReference>
<keyword evidence="5 7" id="KW-1133">Transmembrane helix</keyword>
<evidence type="ECO:0000313" key="10">
    <source>
        <dbReference type="Proteomes" id="UP000466514"/>
    </source>
</evidence>
<organism evidence="9 10">
    <name type="scientific">Mycolicibacterium psychrotolerans</name>
    <dbReference type="NCBI Taxonomy" id="216929"/>
    <lineage>
        <taxon>Bacteria</taxon>
        <taxon>Bacillati</taxon>
        <taxon>Actinomycetota</taxon>
        <taxon>Actinomycetes</taxon>
        <taxon>Mycobacteriales</taxon>
        <taxon>Mycobacteriaceae</taxon>
        <taxon>Mycolicibacterium</taxon>
    </lineage>
</organism>
<comment type="subcellular location">
    <subcellularLocation>
        <location evidence="1">Cell membrane</location>
        <topology evidence="1">Multi-pass membrane protein</topology>
    </subcellularLocation>
</comment>
<dbReference type="PANTHER" id="PTHR33406">
    <property type="entry name" value="MEMBRANE PROTEIN MJ1562-RELATED"/>
    <property type="match status" value="1"/>
</dbReference>
<dbReference type="InterPro" id="IPR004869">
    <property type="entry name" value="MMPL_dom"/>
</dbReference>
<dbReference type="KEGG" id="mpsc:MPSYJ_18840"/>
<dbReference type="FunFam" id="1.20.1640.10:FF:000020">
    <property type="entry name" value="Transmembrane transport protein MmpL10"/>
    <property type="match status" value="1"/>
</dbReference>
<accession>A0A7I7MAA0</accession>
<dbReference type="RefSeq" id="WP_163721843.1">
    <property type="nucleotide sequence ID" value="NZ_AP022574.1"/>
</dbReference>
<dbReference type="FunFam" id="1.20.1640.10:FF:000018">
    <property type="entry name" value="Transmembrane transport protein MmpL10"/>
    <property type="match status" value="1"/>
</dbReference>
<sequence>MSERHSVAEQSRVARLIRVLAVPILLVWIAVAALTNIAAPQLEVVGAERSVSMNAPDAPSIMARRHIGQVFDEFDSDSAAMIVLEGDEPLGADAHRYYDTLVKRLAQDTTHVQHIQDFWGDPLTAGGSQSKDGKAALVQVYLAGNQGEALANQSVDAVRDIVAEVPAPPGVKAYVTGAAPLITDNFEVGSAGTHKVTAITFLVIAIMLLIVYRSVVTMLIVLVTVAIELAAARGVVAVLANYGFIGLSTYSTNLLTLLAIAAGTDWAIFLVGRYHEARSAGEDRKPAYYTMFRGTVHVIVGSGLTIAGAVACLYFTRLPYFQTLGVPAAIGVLVTLAAALTLGPAVLVMTGRFGLMEPKRAMRTRGWRRIGTVIVRWPGPILVVTCAIALIGLLALPGYKTSYDARPYLPDTAPAVVGYAAAERHFSEARLNPELLMIETDHDMRNPADMLILERVAKAVLHTQGVALVQSITRPLGTPISHSSIPFQISAQSASQIMNLSYQKDRAADLMKQAAEISNTIDILKQQLTLQQASAAATHEQTQAFHDTVTIVTDLRDKLANFDDQFRPLRNYFYWEPHCFDIPMCAALRSVFDSLDGISALTDQFTSITASLDKLDALQPQLLALLPPQIAIQERNRDLTLSNYATTGGTNAQSEEALRNATAMGQAFDTAKNDDSFYLPPEAFDNPDFKRGLKLFLSPDGKAARMTITHQGNPATPEGISHIDSIRDSAFDAIKATPLSDAKIYVAGVAATYKDVQDGAKYDLLIVALAALALILLIMMFITRSLVAATVIVGTVVLSLGASFGLSVLVWQYIFGIQLYWIVLALAVILLLAVGADYNLLLISRFKEEVGAGLKTGSIRAMAGTGGVVTAAGLVFAATMSSFVFSDLVVLGQIGTTIGLGLLFDTLIVRSFMTPSIAVLLGRWFWWPQIVRTRPASQMLRPYGPRRAVRDLLGG</sequence>
<feature type="transmembrane region" description="Helical" evidence="7">
    <location>
        <begin position="820"/>
        <end position="840"/>
    </location>
</feature>
<name>A0A7I7MAA0_9MYCO</name>
<dbReference type="InterPro" id="IPR004707">
    <property type="entry name" value="MmpL_fam"/>
</dbReference>
<evidence type="ECO:0000256" key="5">
    <source>
        <dbReference type="ARBA" id="ARBA00022989"/>
    </source>
</evidence>
<dbReference type="EMBL" id="AP022574">
    <property type="protein sequence ID" value="BBX68423.1"/>
    <property type="molecule type" value="Genomic_DNA"/>
</dbReference>
<feature type="domain" description="Membrane transport protein MMPL" evidence="8">
    <location>
        <begin position="601"/>
        <end position="937"/>
    </location>
</feature>
<evidence type="ECO:0000256" key="7">
    <source>
        <dbReference type="SAM" id="Phobius"/>
    </source>
</evidence>
<feature type="transmembrane region" description="Helical" evidence="7">
    <location>
        <begin position="328"/>
        <end position="353"/>
    </location>
</feature>
<evidence type="ECO:0000259" key="8">
    <source>
        <dbReference type="Pfam" id="PF03176"/>
    </source>
</evidence>
<feature type="transmembrane region" description="Helical" evidence="7">
    <location>
        <begin position="764"/>
        <end position="782"/>
    </location>
</feature>
<feature type="transmembrane region" description="Helical" evidence="7">
    <location>
        <begin position="196"/>
        <end position="212"/>
    </location>
</feature>
<keyword evidence="3" id="KW-1003">Cell membrane</keyword>
<evidence type="ECO:0000256" key="1">
    <source>
        <dbReference type="ARBA" id="ARBA00004651"/>
    </source>
</evidence>
<dbReference type="Gene3D" id="1.20.1640.10">
    <property type="entry name" value="Multidrug efflux transporter AcrB transmembrane domain"/>
    <property type="match status" value="2"/>
</dbReference>
<feature type="transmembrane region" description="Helical" evidence="7">
    <location>
        <begin position="20"/>
        <end position="39"/>
    </location>
</feature>
<evidence type="ECO:0000256" key="3">
    <source>
        <dbReference type="ARBA" id="ARBA00022475"/>
    </source>
</evidence>
<dbReference type="NCBIfam" id="TIGR00833">
    <property type="entry name" value="actII"/>
    <property type="match status" value="1"/>
</dbReference>
<comment type="similarity">
    <text evidence="2">Belongs to the resistance-nodulation-cell division (RND) (TC 2.A.6) family. MmpL subfamily.</text>
</comment>
<keyword evidence="4 7" id="KW-0812">Transmembrane</keyword>
<feature type="transmembrane region" description="Helical" evidence="7">
    <location>
        <begin position="374"/>
        <end position="396"/>
    </location>
</feature>
<evidence type="ECO:0000256" key="4">
    <source>
        <dbReference type="ARBA" id="ARBA00022692"/>
    </source>
</evidence>
<gene>
    <name evidence="9" type="ORF">MPSYJ_18840</name>
</gene>
<feature type="domain" description="Membrane transport protein MMPL" evidence="8">
    <location>
        <begin position="53"/>
        <end position="381"/>
    </location>
</feature>
<dbReference type="GO" id="GO:0005886">
    <property type="term" value="C:plasma membrane"/>
    <property type="evidence" value="ECO:0007669"/>
    <property type="project" value="UniProtKB-SubCell"/>
</dbReference>
<feature type="transmembrane region" description="Helical" evidence="7">
    <location>
        <begin position="861"/>
        <end position="884"/>
    </location>
</feature>
<evidence type="ECO:0000256" key="6">
    <source>
        <dbReference type="ARBA" id="ARBA00023136"/>
    </source>
</evidence>
<reference evidence="9 10" key="1">
    <citation type="journal article" date="2019" name="Emerg. Microbes Infect.">
        <title>Comprehensive subspecies identification of 175 nontuberculous mycobacteria species based on 7547 genomic profiles.</title>
        <authorList>
            <person name="Matsumoto Y."/>
            <person name="Kinjo T."/>
            <person name="Motooka D."/>
            <person name="Nabeya D."/>
            <person name="Jung N."/>
            <person name="Uechi K."/>
            <person name="Horii T."/>
            <person name="Iida T."/>
            <person name="Fujita J."/>
            <person name="Nakamura S."/>
        </authorList>
    </citation>
    <scope>NUCLEOTIDE SEQUENCE [LARGE SCALE GENOMIC DNA]</scope>
    <source>
        <strain evidence="9 10">JCM 13323</strain>
    </source>
</reference>
<feature type="transmembrane region" description="Helical" evidence="7">
    <location>
        <begin position="219"/>
        <end position="242"/>
    </location>
</feature>
<dbReference type="Proteomes" id="UP000466514">
    <property type="component" value="Chromosome"/>
</dbReference>
<feature type="transmembrane region" description="Helical" evidence="7">
    <location>
        <begin position="254"/>
        <end position="274"/>
    </location>
</feature>